<evidence type="ECO:0000256" key="1">
    <source>
        <dbReference type="PROSITE-ProRule" id="PRU00464"/>
    </source>
</evidence>
<dbReference type="InterPro" id="IPR011146">
    <property type="entry name" value="HIT-like"/>
</dbReference>
<dbReference type="PROSITE" id="PS51084">
    <property type="entry name" value="HIT_2"/>
    <property type="match status" value="1"/>
</dbReference>
<dbReference type="AlphaFoldDB" id="A0A0H4ICV0"/>
<comment type="caution">
    <text evidence="1">Lacks conserved residue(s) required for the propagation of feature annotation.</text>
</comment>
<dbReference type="STRING" id="330734.ABA45_10915"/>
<accession>A0A0H4ICV0</accession>
<organism evidence="3 4">
    <name type="scientific">Marinobacter psychrophilus</name>
    <dbReference type="NCBI Taxonomy" id="330734"/>
    <lineage>
        <taxon>Bacteria</taxon>
        <taxon>Pseudomonadati</taxon>
        <taxon>Pseudomonadota</taxon>
        <taxon>Gammaproteobacteria</taxon>
        <taxon>Pseudomonadales</taxon>
        <taxon>Marinobacteraceae</taxon>
        <taxon>Marinobacter</taxon>
    </lineage>
</organism>
<dbReference type="InterPro" id="IPR036265">
    <property type="entry name" value="HIT-like_sf"/>
</dbReference>
<protein>
    <submittedName>
        <fullName evidence="3">Histidine triad (HIT) protein</fullName>
    </submittedName>
</protein>
<dbReference type="RefSeq" id="WP_048386069.1">
    <property type="nucleotide sequence ID" value="NZ_CP011494.1"/>
</dbReference>
<dbReference type="KEGG" id="mpq:ABA45_10915"/>
<proteinExistence type="predicted"/>
<reference evidence="3 4" key="1">
    <citation type="submission" date="2015-05" db="EMBL/GenBank/DDBJ databases">
        <title>Complete genome of Marinobacter psychrophilus strain 20041T isolated from sea-ice of the Canadian Basin.</title>
        <authorList>
            <person name="Song L."/>
            <person name="Ren L."/>
            <person name="Yu Y."/>
            <person name="Wang X."/>
        </authorList>
    </citation>
    <scope>NUCLEOTIDE SEQUENCE [LARGE SCALE GENOMIC DNA]</scope>
    <source>
        <strain evidence="3 4">20041</strain>
    </source>
</reference>
<sequence>MASINGFNLHERLAADTLSLGRSRLCELRLMNDSTWPWVILVPMRAGIGEIYQLDEADQQRLLWESSELSRGMMVLFAGDKMNVAALGNMVPQLHLHHIVRFEGDPAWPAPVWGKQAPVAYDDAGLARVREQLAPVAAKLQS</sequence>
<dbReference type="Proteomes" id="UP000036406">
    <property type="component" value="Chromosome"/>
</dbReference>
<keyword evidence="4" id="KW-1185">Reference proteome</keyword>
<dbReference type="Gene3D" id="3.30.428.10">
    <property type="entry name" value="HIT-like"/>
    <property type="match status" value="1"/>
</dbReference>
<gene>
    <name evidence="3" type="ORF">ABA45_10915</name>
</gene>
<dbReference type="PATRIC" id="fig|330734.3.peg.2292"/>
<dbReference type="InterPro" id="IPR026026">
    <property type="entry name" value="HIT_Hint"/>
</dbReference>
<name>A0A0H4ICV0_9GAMM</name>
<evidence type="ECO:0000259" key="2">
    <source>
        <dbReference type="PROSITE" id="PS51084"/>
    </source>
</evidence>
<dbReference type="PIRSF" id="PIRSF000714">
    <property type="entry name" value="HIT"/>
    <property type="match status" value="1"/>
</dbReference>
<dbReference type="Pfam" id="PF01230">
    <property type="entry name" value="HIT"/>
    <property type="match status" value="1"/>
</dbReference>
<dbReference type="EMBL" id="CP011494">
    <property type="protein sequence ID" value="AKO52847.1"/>
    <property type="molecule type" value="Genomic_DNA"/>
</dbReference>
<feature type="domain" description="HIT" evidence="2">
    <location>
        <begin position="39"/>
        <end position="108"/>
    </location>
</feature>
<dbReference type="GO" id="GO:0003824">
    <property type="term" value="F:catalytic activity"/>
    <property type="evidence" value="ECO:0007669"/>
    <property type="project" value="InterPro"/>
</dbReference>
<evidence type="ECO:0000313" key="3">
    <source>
        <dbReference type="EMBL" id="AKO52847.1"/>
    </source>
</evidence>
<dbReference type="SUPFAM" id="SSF54197">
    <property type="entry name" value="HIT-like"/>
    <property type="match status" value="1"/>
</dbReference>
<evidence type="ECO:0000313" key="4">
    <source>
        <dbReference type="Proteomes" id="UP000036406"/>
    </source>
</evidence>